<dbReference type="InterPro" id="IPR036873">
    <property type="entry name" value="Rhodanese-like_dom_sf"/>
</dbReference>
<dbReference type="SMART" id="SM00450">
    <property type="entry name" value="RHOD"/>
    <property type="match status" value="1"/>
</dbReference>
<evidence type="ECO:0000259" key="1">
    <source>
        <dbReference type="PROSITE" id="PS50206"/>
    </source>
</evidence>
<organism evidence="2 3">
    <name type="scientific">Caminibacter pacificus</name>
    <dbReference type="NCBI Taxonomy" id="1424653"/>
    <lineage>
        <taxon>Bacteria</taxon>
        <taxon>Pseudomonadati</taxon>
        <taxon>Campylobacterota</taxon>
        <taxon>Epsilonproteobacteria</taxon>
        <taxon>Nautiliales</taxon>
        <taxon>Nautiliaceae</taxon>
        <taxon>Caminibacter</taxon>
    </lineage>
</organism>
<dbReference type="Pfam" id="PF00581">
    <property type="entry name" value="Rhodanese"/>
    <property type="match status" value="1"/>
</dbReference>
<evidence type="ECO:0000313" key="3">
    <source>
        <dbReference type="Proteomes" id="UP000298805"/>
    </source>
</evidence>
<feature type="domain" description="Rhodanese" evidence="1">
    <location>
        <begin position="51"/>
        <end position="143"/>
    </location>
</feature>
<protein>
    <submittedName>
        <fullName evidence="2">Rhodanese-like domain-containing protein</fullName>
    </submittedName>
</protein>
<dbReference type="InterPro" id="IPR001763">
    <property type="entry name" value="Rhodanese-like_dom"/>
</dbReference>
<dbReference type="PANTHER" id="PTHR43031">
    <property type="entry name" value="FAD-DEPENDENT OXIDOREDUCTASE"/>
    <property type="match status" value="1"/>
</dbReference>
<gene>
    <name evidence="2" type="ORF">C6V80_03485</name>
</gene>
<keyword evidence="3" id="KW-1185">Reference proteome</keyword>
<sequence>MLFKKIGVIMNRINIELLNTINEHFKHFDQDFLKQKPCRISVDKVLEKIKNNEKILIVDIRTEFETQLVGYTYKDSINIPLNKLFEEENIKKLLEYQDKGYELIISCHSGARTIVATAFLHLLGIESAKSLEGGIAAFADAVKP</sequence>
<dbReference type="Gene3D" id="3.40.250.10">
    <property type="entry name" value="Rhodanese-like domain"/>
    <property type="match status" value="1"/>
</dbReference>
<accession>A0ABX5THV1</accession>
<dbReference type="PANTHER" id="PTHR43031:SF10">
    <property type="entry name" value="RHODANESE DOMAIN-CONTAINING PROTEIN"/>
    <property type="match status" value="1"/>
</dbReference>
<reference evidence="2" key="1">
    <citation type="submission" date="2019-06" db="EMBL/GenBank/DDBJ databases">
        <title>A comparative analysis of the Nautiliaceae.</title>
        <authorList>
            <person name="Grosche A."/>
            <person name="Smedile F."/>
            <person name="Vetriani C."/>
        </authorList>
    </citation>
    <scope>NUCLEOTIDE SEQUENCE</scope>
    <source>
        <strain evidence="2">TB6</strain>
    </source>
</reference>
<proteinExistence type="predicted"/>
<dbReference type="SUPFAM" id="SSF52821">
    <property type="entry name" value="Rhodanese/Cell cycle control phosphatase"/>
    <property type="match status" value="1"/>
</dbReference>
<dbReference type="PROSITE" id="PS50206">
    <property type="entry name" value="RHODANESE_3"/>
    <property type="match status" value="1"/>
</dbReference>
<dbReference type="Proteomes" id="UP000298805">
    <property type="component" value="Chromosome"/>
</dbReference>
<dbReference type="EMBL" id="CP027432">
    <property type="protein sequence ID" value="QCI28049.1"/>
    <property type="molecule type" value="Genomic_DNA"/>
</dbReference>
<name>A0ABX5THV1_9BACT</name>
<dbReference type="InterPro" id="IPR050229">
    <property type="entry name" value="GlpE_sulfurtransferase"/>
</dbReference>
<evidence type="ECO:0000313" key="2">
    <source>
        <dbReference type="EMBL" id="QCI28049.1"/>
    </source>
</evidence>
<dbReference type="CDD" id="cd00158">
    <property type="entry name" value="RHOD"/>
    <property type="match status" value="1"/>
</dbReference>